<feature type="transmembrane region" description="Helical" evidence="2">
    <location>
        <begin position="53"/>
        <end position="71"/>
    </location>
</feature>
<comment type="caution">
    <text evidence="3">The sequence shown here is derived from an EMBL/GenBank/DDBJ whole genome shotgun (WGS) entry which is preliminary data.</text>
</comment>
<accession>A0A4R8WC38</accession>
<dbReference type="EMBL" id="SOFM01000013">
    <property type="protein sequence ID" value="TFC05795.1"/>
    <property type="molecule type" value="Genomic_DNA"/>
</dbReference>
<feature type="transmembrane region" description="Helical" evidence="2">
    <location>
        <begin position="28"/>
        <end position="47"/>
    </location>
</feature>
<evidence type="ECO:0000256" key="1">
    <source>
        <dbReference type="SAM" id="MobiDB-lite"/>
    </source>
</evidence>
<dbReference type="Proteomes" id="UP000297643">
    <property type="component" value="Unassembled WGS sequence"/>
</dbReference>
<gene>
    <name evidence="3" type="ORF">E3O32_05585</name>
</gene>
<keyword evidence="4" id="KW-1185">Reference proteome</keyword>
<dbReference type="InterPro" id="IPR010718">
    <property type="entry name" value="DUF1294"/>
</dbReference>
<evidence type="ECO:0000313" key="4">
    <source>
        <dbReference type="Proteomes" id="UP000297643"/>
    </source>
</evidence>
<reference evidence="3 4" key="1">
    <citation type="submission" date="2019-03" db="EMBL/GenBank/DDBJ databases">
        <title>Genomics of glacier-inhabiting Cryobacterium strains.</title>
        <authorList>
            <person name="Liu Q."/>
            <person name="Xin Y.-H."/>
        </authorList>
    </citation>
    <scope>NUCLEOTIDE SEQUENCE [LARGE SCALE GENOMIC DNA]</scope>
    <source>
        <strain evidence="3 4">RHLT2-21</strain>
    </source>
</reference>
<sequence>MGQDRTRSTPRRRPPGRRPASPRSGSGAGAYLAIPAFVVVCLVLNAIWPLSVWVAGVYFATSVCCFVAYAVDKSAATAGRWRVPESTLLVWGAVGGWPGAIVAQQTLRHKTKKASFRSAFWGTVVLNVVAFVGLASLLLSGVMAG</sequence>
<name>A0A4R8WC38_9MICO</name>
<protein>
    <submittedName>
        <fullName evidence="3">DUF1294 domain-containing protein</fullName>
    </submittedName>
</protein>
<keyword evidence="2" id="KW-1133">Transmembrane helix</keyword>
<dbReference type="Pfam" id="PF06961">
    <property type="entry name" value="DUF1294"/>
    <property type="match status" value="1"/>
</dbReference>
<keyword evidence="2" id="KW-0472">Membrane</keyword>
<proteinExistence type="predicted"/>
<evidence type="ECO:0000256" key="2">
    <source>
        <dbReference type="SAM" id="Phobius"/>
    </source>
</evidence>
<feature type="transmembrane region" description="Helical" evidence="2">
    <location>
        <begin position="118"/>
        <end position="139"/>
    </location>
</feature>
<dbReference type="RefSeq" id="WP_134507545.1">
    <property type="nucleotide sequence ID" value="NZ_SOFM01000013.1"/>
</dbReference>
<organism evidence="3 4">
    <name type="scientific">Cryobacterium mannosilyticum</name>
    <dbReference type="NCBI Taxonomy" id="1259190"/>
    <lineage>
        <taxon>Bacteria</taxon>
        <taxon>Bacillati</taxon>
        <taxon>Actinomycetota</taxon>
        <taxon>Actinomycetes</taxon>
        <taxon>Micrococcales</taxon>
        <taxon>Microbacteriaceae</taxon>
        <taxon>Cryobacterium</taxon>
    </lineage>
</organism>
<evidence type="ECO:0000313" key="3">
    <source>
        <dbReference type="EMBL" id="TFC05795.1"/>
    </source>
</evidence>
<keyword evidence="2" id="KW-0812">Transmembrane</keyword>
<dbReference type="AlphaFoldDB" id="A0A4R8WC38"/>
<feature type="region of interest" description="Disordered" evidence="1">
    <location>
        <begin position="1"/>
        <end position="25"/>
    </location>
</feature>